<evidence type="ECO:0000256" key="1">
    <source>
        <dbReference type="SAM" id="MobiDB-lite"/>
    </source>
</evidence>
<feature type="region of interest" description="Disordered" evidence="1">
    <location>
        <begin position="107"/>
        <end position="128"/>
    </location>
</feature>
<reference evidence="2 3" key="1">
    <citation type="journal article" date="2013" name="BMC Genomics">
        <title>Reconstruction of the lipid metabolism for the microalga Monoraphidium neglectum from its genome sequence reveals characteristics suitable for biofuel production.</title>
        <authorList>
            <person name="Bogen C."/>
            <person name="Al-Dilaimi A."/>
            <person name="Albersmeier A."/>
            <person name="Wichmann J."/>
            <person name="Grundmann M."/>
            <person name="Rupp O."/>
            <person name="Lauersen K.J."/>
            <person name="Blifernez-Klassen O."/>
            <person name="Kalinowski J."/>
            <person name="Goesmann A."/>
            <person name="Mussgnug J.H."/>
            <person name="Kruse O."/>
        </authorList>
    </citation>
    <scope>NUCLEOTIDE SEQUENCE [LARGE SCALE GENOMIC DNA]</scope>
    <source>
        <strain evidence="2 3">SAG 48.87</strain>
    </source>
</reference>
<gene>
    <name evidence="2" type="ORF">MNEG_7623</name>
</gene>
<accession>A0A0D2JMA5</accession>
<organism evidence="2 3">
    <name type="scientific">Monoraphidium neglectum</name>
    <dbReference type="NCBI Taxonomy" id="145388"/>
    <lineage>
        <taxon>Eukaryota</taxon>
        <taxon>Viridiplantae</taxon>
        <taxon>Chlorophyta</taxon>
        <taxon>core chlorophytes</taxon>
        <taxon>Chlorophyceae</taxon>
        <taxon>CS clade</taxon>
        <taxon>Sphaeropleales</taxon>
        <taxon>Selenastraceae</taxon>
        <taxon>Monoraphidium</taxon>
    </lineage>
</organism>
<protein>
    <recommendedName>
        <fullName evidence="4">Glycosyl transferase family 1 domain-containing protein</fullName>
    </recommendedName>
</protein>
<evidence type="ECO:0008006" key="4">
    <source>
        <dbReference type="Google" id="ProtNLM"/>
    </source>
</evidence>
<keyword evidence="3" id="KW-1185">Reference proteome</keyword>
<dbReference type="KEGG" id="mng:MNEG_7623"/>
<evidence type="ECO:0000313" key="3">
    <source>
        <dbReference type="Proteomes" id="UP000054498"/>
    </source>
</evidence>
<dbReference type="PANTHER" id="PTHR45825">
    <property type="entry name" value="GRANULE-BOUND STARCH SYNTHASE 1, CHLOROPLASTIC/AMYLOPLASTIC"/>
    <property type="match status" value="1"/>
</dbReference>
<dbReference type="SUPFAM" id="SSF53756">
    <property type="entry name" value="UDP-Glycosyltransferase/glycogen phosphorylase"/>
    <property type="match status" value="1"/>
</dbReference>
<dbReference type="OrthoDB" id="1644192at2759"/>
<name>A0A0D2JMA5_9CHLO</name>
<dbReference type="GeneID" id="25740499"/>
<dbReference type="AlphaFoldDB" id="A0A0D2JMA5"/>
<evidence type="ECO:0000313" key="2">
    <source>
        <dbReference type="EMBL" id="KIZ00338.1"/>
    </source>
</evidence>
<dbReference type="Gene3D" id="3.40.50.2000">
    <property type="entry name" value="Glycogen Phosphorylase B"/>
    <property type="match status" value="1"/>
</dbReference>
<sequence length="128" mass="13683">MRRLHTCTAKYGTPPLVSSTGGLVDTVKEGITGFHMGHMDLDELTQGDVDAVAATVVRAAAAHKSGQWEAMVHAAINQDLSWAKPAKKWEAVLEELKFGCPRAPAKKAEVATPVQEPAPKRAAATARR</sequence>
<dbReference type="PANTHER" id="PTHR45825:SF3">
    <property type="entry name" value="GRANULE-BOUND STARCH SYNTHASE 1, CHLOROPLASTIC_AMYLOPLASTIC"/>
    <property type="match status" value="1"/>
</dbReference>
<dbReference type="Proteomes" id="UP000054498">
    <property type="component" value="Unassembled WGS sequence"/>
</dbReference>
<dbReference type="STRING" id="145388.A0A0D2JMA5"/>
<dbReference type="EMBL" id="KK101585">
    <property type="protein sequence ID" value="KIZ00338.1"/>
    <property type="molecule type" value="Genomic_DNA"/>
</dbReference>
<proteinExistence type="predicted"/>
<dbReference type="RefSeq" id="XP_013899357.1">
    <property type="nucleotide sequence ID" value="XM_014043903.1"/>
</dbReference>